<evidence type="ECO:0000313" key="3">
    <source>
        <dbReference type="Proteomes" id="UP000835052"/>
    </source>
</evidence>
<sequence length="737" mass="83904">MDQRWCEPYLDQKFLENVDFKWTDEIHGITENVLIIMLRDTQKAPDERRGTTSVKNFFLVPWSPLEFPEAETFPDSETEPHFYIPDPSIVATRFKYLNMKFVAMQLYPERWEWKSTGPLQECDEFLGSSYVASEKGQENQMIDKSSLQKEALKFAIRKNPAIFAQVKAQAAEMFRVTKSLGQEEEIEAALSALEPTVAQPEPVDKELEDLHQQMDTKVEGETPEEVAQKSKLKDDLTQVLKEMVEAQEPSRTFGSTEKESESFTSPGRNQNFSPRKRNKKEDWEMEMENGINRTAQIGHYLSQWSDISIPGGKGHKARRFVKRRHGLPLRHAGAHLPTVNVELPKYSSAASERIVSFVRISEELHLGKKQSYRNKKSKKRPFKRIVRSSTETSPQSESPEKLASESSFEECSVIEPEEPQVEVKTVVFEPIREKCSICLSLDTLEAGFSKVSCQGRPPCTMIIHRSCMTNAMAVQNLTRKKEFKDAICPTDGCEAPLDRITDLHADGSEGKPLLCNQSTKEKIPESKGKDSKSTKPKKNEDKKKRNRLVSQIGSIDELESYVVVENEPELEPEPETKIEPELKPKNIITNPDEAGLKTVRLEKKQDEVVEKYSKGAGIHKTINRKDRKDSSSKPLVLGCLGYLGSPEKSNRHALNVVVNDVSKTEPKNYVQKPKPRTFRPDCLPEMKSRMGSKLTKNPLDSSRKRKMRNRSKSSLQLPATHWKKAETTSEYLGFEKG</sequence>
<evidence type="ECO:0000313" key="2">
    <source>
        <dbReference type="EMBL" id="CAD6190001.1"/>
    </source>
</evidence>
<name>A0A8S1H3K0_9PELO</name>
<proteinExistence type="predicted"/>
<dbReference type="AlphaFoldDB" id="A0A8S1H3K0"/>
<gene>
    <name evidence="2" type="ORF">CAUJ_LOCUS5920</name>
</gene>
<feature type="compositionally biased region" description="Low complexity" evidence="1">
    <location>
        <begin position="388"/>
        <end position="397"/>
    </location>
</feature>
<evidence type="ECO:0000256" key="1">
    <source>
        <dbReference type="SAM" id="MobiDB-lite"/>
    </source>
</evidence>
<feature type="compositionally biased region" description="Polar residues" evidence="1">
    <location>
        <begin position="262"/>
        <end position="273"/>
    </location>
</feature>
<protein>
    <submittedName>
        <fullName evidence="2">Uncharacterized protein</fullName>
    </submittedName>
</protein>
<organism evidence="2 3">
    <name type="scientific">Caenorhabditis auriculariae</name>
    <dbReference type="NCBI Taxonomy" id="2777116"/>
    <lineage>
        <taxon>Eukaryota</taxon>
        <taxon>Metazoa</taxon>
        <taxon>Ecdysozoa</taxon>
        <taxon>Nematoda</taxon>
        <taxon>Chromadorea</taxon>
        <taxon>Rhabditida</taxon>
        <taxon>Rhabditina</taxon>
        <taxon>Rhabditomorpha</taxon>
        <taxon>Rhabditoidea</taxon>
        <taxon>Rhabditidae</taxon>
        <taxon>Peloderinae</taxon>
        <taxon>Caenorhabditis</taxon>
    </lineage>
</organism>
<feature type="region of interest" description="Disordered" evidence="1">
    <location>
        <begin position="682"/>
        <end position="721"/>
    </location>
</feature>
<dbReference type="Proteomes" id="UP000835052">
    <property type="component" value="Unassembled WGS sequence"/>
</dbReference>
<feature type="region of interest" description="Disordered" evidence="1">
    <location>
        <begin position="369"/>
        <end position="409"/>
    </location>
</feature>
<comment type="caution">
    <text evidence="2">The sequence shown here is derived from an EMBL/GenBank/DDBJ whole genome shotgun (WGS) entry which is preliminary data.</text>
</comment>
<feature type="compositionally biased region" description="Basic residues" evidence="1">
    <location>
        <begin position="369"/>
        <end position="386"/>
    </location>
</feature>
<dbReference type="EMBL" id="CAJGYM010000013">
    <property type="protein sequence ID" value="CAD6190001.1"/>
    <property type="molecule type" value="Genomic_DNA"/>
</dbReference>
<accession>A0A8S1H3K0</accession>
<keyword evidence="3" id="KW-1185">Reference proteome</keyword>
<reference evidence="2" key="1">
    <citation type="submission" date="2020-10" db="EMBL/GenBank/DDBJ databases">
        <authorList>
            <person name="Kikuchi T."/>
        </authorList>
    </citation>
    <scope>NUCLEOTIDE SEQUENCE</scope>
    <source>
        <strain evidence="2">NKZ352</strain>
    </source>
</reference>
<feature type="region of interest" description="Disordered" evidence="1">
    <location>
        <begin position="244"/>
        <end position="282"/>
    </location>
</feature>
<feature type="region of interest" description="Disordered" evidence="1">
    <location>
        <begin position="506"/>
        <end position="548"/>
    </location>
</feature>
<feature type="compositionally biased region" description="Basic and acidic residues" evidence="1">
    <location>
        <begin position="519"/>
        <end position="543"/>
    </location>
</feature>